<dbReference type="Proteomes" id="UP000268192">
    <property type="component" value="Chromosome"/>
</dbReference>
<evidence type="ECO:0000256" key="2">
    <source>
        <dbReference type="ARBA" id="ARBA00009009"/>
    </source>
</evidence>
<keyword evidence="10" id="KW-1185">Reference proteome</keyword>
<dbReference type="AlphaFoldDB" id="A0A3Q8XLC1"/>
<evidence type="ECO:0000313" key="10">
    <source>
        <dbReference type="Proteomes" id="UP000268192"/>
    </source>
</evidence>
<organism evidence="9 10">
    <name type="scientific">Georhizobium profundi</name>
    <dbReference type="NCBI Taxonomy" id="2341112"/>
    <lineage>
        <taxon>Bacteria</taxon>
        <taxon>Pseudomonadati</taxon>
        <taxon>Pseudomonadota</taxon>
        <taxon>Alphaproteobacteria</taxon>
        <taxon>Hyphomicrobiales</taxon>
        <taxon>Rhizobiaceae</taxon>
        <taxon>Georhizobium</taxon>
    </lineage>
</organism>
<evidence type="ECO:0000256" key="5">
    <source>
        <dbReference type="ARBA" id="ARBA00023251"/>
    </source>
</evidence>
<gene>
    <name evidence="9" type="primary">bla</name>
    <name evidence="9" type="ORF">D5400_02235</name>
</gene>
<dbReference type="InterPro" id="IPR012338">
    <property type="entry name" value="Beta-lactam/transpept-like"/>
</dbReference>
<keyword evidence="7" id="KW-0732">Signal</keyword>
<dbReference type="PANTHER" id="PTHR35333:SF3">
    <property type="entry name" value="BETA-LACTAMASE-TYPE TRANSPEPTIDASE FOLD CONTAINING PROTEIN"/>
    <property type="match status" value="1"/>
</dbReference>
<evidence type="ECO:0000256" key="3">
    <source>
        <dbReference type="ARBA" id="ARBA00012865"/>
    </source>
</evidence>
<dbReference type="SUPFAM" id="SSF56601">
    <property type="entry name" value="beta-lactamase/transpeptidase-like"/>
    <property type="match status" value="1"/>
</dbReference>
<evidence type="ECO:0000313" key="9">
    <source>
        <dbReference type="EMBL" id="AZN70252.1"/>
    </source>
</evidence>
<dbReference type="NCBIfam" id="NF033103">
    <property type="entry name" value="bla_class_A"/>
    <property type="match status" value="1"/>
</dbReference>
<evidence type="ECO:0000256" key="1">
    <source>
        <dbReference type="ARBA" id="ARBA00001526"/>
    </source>
</evidence>
<sequence>MTPRSIVLQTTIAAFTMGLLFAGAANAQDADARLQEVVSTIEENLDARVGIVVRDSGSDWQWAHREDERFLMNSTFKSVLCGAVLQRAEMGELALTETLEIEASDILDYAPVAETRVGESMTIGELCLATLDMSDNTAANLLISRLGGPQEVTAFMRSLGDSVTRLDRLEPEMNSFAEGDPRDTTTPAAMAASWETMLLGDGLSPASQAQLIEWMSIGGVTGALLRASTPEDWLVADKSGSGNRTRNLVAMVTPPDETPYVVSIYLSGTTADFQARNAAVTEIGAAIVELIEAR</sequence>
<feature type="domain" description="Beta-lactamase class A catalytic" evidence="8">
    <location>
        <begin position="50"/>
        <end position="265"/>
    </location>
</feature>
<dbReference type="EMBL" id="CP032509">
    <property type="protein sequence ID" value="AZN70252.1"/>
    <property type="molecule type" value="Genomic_DNA"/>
</dbReference>
<feature type="chain" id="PRO_5018729023" description="Beta-lactamase" evidence="7">
    <location>
        <begin position="28"/>
        <end position="294"/>
    </location>
</feature>
<dbReference type="KEGG" id="abaw:D5400_02235"/>
<feature type="signal peptide" evidence="7">
    <location>
        <begin position="1"/>
        <end position="27"/>
    </location>
</feature>
<protein>
    <recommendedName>
        <fullName evidence="3 6">Beta-lactamase</fullName>
        <ecNumber evidence="3 6">3.5.2.6</ecNumber>
    </recommendedName>
</protein>
<dbReference type="OrthoDB" id="9784149at2"/>
<keyword evidence="5 6" id="KW-0046">Antibiotic resistance</keyword>
<dbReference type="EC" id="3.5.2.6" evidence="3 6"/>
<dbReference type="PANTHER" id="PTHR35333">
    <property type="entry name" value="BETA-LACTAMASE"/>
    <property type="match status" value="1"/>
</dbReference>
<dbReference type="InterPro" id="IPR023650">
    <property type="entry name" value="Beta-lactam_class-A_AS"/>
</dbReference>
<dbReference type="PRINTS" id="PR00118">
    <property type="entry name" value="BLACTAMASEA"/>
</dbReference>
<dbReference type="RefSeq" id="WP_126007247.1">
    <property type="nucleotide sequence ID" value="NZ_CP032509.1"/>
</dbReference>
<evidence type="ECO:0000256" key="4">
    <source>
        <dbReference type="ARBA" id="ARBA00022801"/>
    </source>
</evidence>
<proteinExistence type="inferred from homology"/>
<evidence type="ECO:0000259" key="8">
    <source>
        <dbReference type="Pfam" id="PF13354"/>
    </source>
</evidence>
<dbReference type="InterPro" id="IPR045155">
    <property type="entry name" value="Beta-lactam_cat"/>
</dbReference>
<dbReference type="GO" id="GO:0046677">
    <property type="term" value="P:response to antibiotic"/>
    <property type="evidence" value="ECO:0007669"/>
    <property type="project" value="UniProtKB-UniRule"/>
</dbReference>
<comment type="catalytic activity">
    <reaction evidence="1 6">
        <text>a beta-lactam + H2O = a substituted beta-amino acid</text>
        <dbReference type="Rhea" id="RHEA:20401"/>
        <dbReference type="ChEBI" id="CHEBI:15377"/>
        <dbReference type="ChEBI" id="CHEBI:35627"/>
        <dbReference type="ChEBI" id="CHEBI:140347"/>
        <dbReference type="EC" id="3.5.2.6"/>
    </reaction>
</comment>
<dbReference type="GO" id="GO:0030655">
    <property type="term" value="P:beta-lactam antibiotic catabolic process"/>
    <property type="evidence" value="ECO:0007669"/>
    <property type="project" value="InterPro"/>
</dbReference>
<dbReference type="PROSITE" id="PS00146">
    <property type="entry name" value="BETA_LACTAMASE_A"/>
    <property type="match status" value="1"/>
</dbReference>
<dbReference type="Pfam" id="PF13354">
    <property type="entry name" value="Beta-lactamase2"/>
    <property type="match status" value="1"/>
</dbReference>
<reference evidence="9 10" key="1">
    <citation type="submission" date="2018-09" db="EMBL/GenBank/DDBJ databases">
        <title>Marinorhizobium profundi gen. nov., sp. nov., isolated from a deep-sea sediment sample from the New Britain Trench and proposal of Marinorhizobiaceae fam. nov. in the order Rhizobiales of the class Alphaproteobacteria.</title>
        <authorList>
            <person name="Cao J."/>
        </authorList>
    </citation>
    <scope>NUCLEOTIDE SEQUENCE [LARGE SCALE GENOMIC DNA]</scope>
    <source>
        <strain evidence="9 10">WS11</strain>
    </source>
</reference>
<dbReference type="InterPro" id="IPR000871">
    <property type="entry name" value="Beta-lactam_class-A"/>
</dbReference>
<evidence type="ECO:0000256" key="7">
    <source>
        <dbReference type="SAM" id="SignalP"/>
    </source>
</evidence>
<keyword evidence="4 6" id="KW-0378">Hydrolase</keyword>
<evidence type="ECO:0000256" key="6">
    <source>
        <dbReference type="RuleBase" id="RU361140"/>
    </source>
</evidence>
<dbReference type="Gene3D" id="3.40.710.10">
    <property type="entry name" value="DD-peptidase/beta-lactamase superfamily"/>
    <property type="match status" value="1"/>
</dbReference>
<name>A0A3Q8XLC1_9HYPH</name>
<dbReference type="GO" id="GO:0008800">
    <property type="term" value="F:beta-lactamase activity"/>
    <property type="evidence" value="ECO:0007669"/>
    <property type="project" value="UniProtKB-UniRule"/>
</dbReference>
<accession>A0A3Q8XLC1</accession>
<comment type="similarity">
    <text evidence="2 6">Belongs to the class-A beta-lactamase family.</text>
</comment>